<organism evidence="4">
    <name type="scientific">Telmatobacter sp. DSM 110680</name>
    <dbReference type="NCBI Taxonomy" id="3036704"/>
    <lineage>
        <taxon>Bacteria</taxon>
        <taxon>Pseudomonadati</taxon>
        <taxon>Acidobacteriota</taxon>
        <taxon>Terriglobia</taxon>
        <taxon>Terriglobales</taxon>
        <taxon>Acidobacteriaceae</taxon>
        <taxon>Telmatobacter</taxon>
    </lineage>
</organism>
<keyword evidence="2" id="KW-0472">Membrane</keyword>
<sequence length="502" mass="51793">MKPTGSAMRFEIFGEDAGQVIPWVAFMMFVILGVSGLVLDGSRIMLVHRQLQSATDAAALAGARVMPDGDYTGSAIAYSAGSGKLNASATYSASTPIVTPICVSALKTQGLPCVNSASGNALQVQQSATVSTFFMGMVGMKTVKISTVSTAAMGGTNTPYNVAIILDTTPSMDYPDSSCGTNQTQLSCATKGIQQLLLNLSPSVDHVSLFTFPNIDASDVSMDTDCSSTSNPTAEPYTFPSNSAKSLSNTVFSTGSGTSKVTTNVTYQITGFSTDYRSSNSTTSLSKSSSLSNALGVGTGTGGRHHSSSGCSGIQTSSENTYYAGAIYAAQSALLAEQNVNAGTQNVIILLSDGNATAQQSNMANSSNSNSSTTWATNSGTYPSWIGECGQGVDAAKYAATYPGNPTKVYTIAYGSPTTSNLSNCGSDVGQGAHPNISPCTAMKLMASSPQNFYSDYYMTGGDPACQATGLPDYSLNGIFQAIAYQLTTVRLIPNGMATTTP</sequence>
<protein>
    <submittedName>
        <fullName evidence="4">Pilus assembly protein TadG-related protein</fullName>
    </submittedName>
</protein>
<proteinExistence type="predicted"/>
<dbReference type="AlphaFoldDB" id="A0AAU7DEJ1"/>
<feature type="region of interest" description="Disordered" evidence="1">
    <location>
        <begin position="221"/>
        <end position="240"/>
    </location>
</feature>
<feature type="transmembrane region" description="Helical" evidence="2">
    <location>
        <begin position="20"/>
        <end position="39"/>
    </location>
</feature>
<reference evidence="4" key="1">
    <citation type="submission" date="2023-03" db="EMBL/GenBank/DDBJ databases">
        <title>Edaphobacter sp.</title>
        <authorList>
            <person name="Huber K.J."/>
            <person name="Papendorf J."/>
            <person name="Pilke C."/>
            <person name="Bunk B."/>
            <person name="Sproeer C."/>
            <person name="Pester M."/>
        </authorList>
    </citation>
    <scope>NUCLEOTIDE SEQUENCE</scope>
    <source>
        <strain evidence="4">DSM 110680</strain>
    </source>
</reference>
<dbReference type="EMBL" id="CP121196">
    <property type="protein sequence ID" value="XBH15747.1"/>
    <property type="molecule type" value="Genomic_DNA"/>
</dbReference>
<dbReference type="RefSeq" id="WP_348260978.1">
    <property type="nucleotide sequence ID" value="NZ_CP121196.1"/>
</dbReference>
<dbReference type="Gene3D" id="3.40.50.410">
    <property type="entry name" value="von Willebrand factor, type A domain"/>
    <property type="match status" value="1"/>
</dbReference>
<keyword evidence="2" id="KW-0812">Transmembrane</keyword>
<dbReference type="InterPro" id="IPR028087">
    <property type="entry name" value="Tad_N"/>
</dbReference>
<keyword evidence="2" id="KW-1133">Transmembrane helix</keyword>
<evidence type="ECO:0000259" key="3">
    <source>
        <dbReference type="Pfam" id="PF13400"/>
    </source>
</evidence>
<dbReference type="Pfam" id="PF13400">
    <property type="entry name" value="Tad"/>
    <property type="match status" value="1"/>
</dbReference>
<feature type="compositionally biased region" description="Polar residues" evidence="1">
    <location>
        <begin position="224"/>
        <end position="240"/>
    </location>
</feature>
<dbReference type="InterPro" id="IPR036465">
    <property type="entry name" value="vWFA_dom_sf"/>
</dbReference>
<accession>A0AAU7DEJ1</accession>
<gene>
    <name evidence="4" type="ORF">P8935_14325</name>
</gene>
<name>A0AAU7DEJ1_9BACT</name>
<evidence type="ECO:0000256" key="2">
    <source>
        <dbReference type="SAM" id="Phobius"/>
    </source>
</evidence>
<evidence type="ECO:0000313" key="4">
    <source>
        <dbReference type="EMBL" id="XBH15747.1"/>
    </source>
</evidence>
<dbReference type="SUPFAM" id="SSF53300">
    <property type="entry name" value="vWA-like"/>
    <property type="match status" value="1"/>
</dbReference>
<feature type="domain" description="Putative Flp pilus-assembly TadG-like N-terminal" evidence="3">
    <location>
        <begin position="18"/>
        <end position="64"/>
    </location>
</feature>
<evidence type="ECO:0000256" key="1">
    <source>
        <dbReference type="SAM" id="MobiDB-lite"/>
    </source>
</evidence>